<gene>
    <name evidence="2" type="ORF">AFUS01_LOCUS1271</name>
</gene>
<dbReference type="CDD" id="cd00170">
    <property type="entry name" value="SEC14"/>
    <property type="match status" value="1"/>
</dbReference>
<dbReference type="EMBL" id="CAJVCH010007073">
    <property type="protein sequence ID" value="CAG7659572.1"/>
    <property type="molecule type" value="Genomic_DNA"/>
</dbReference>
<dbReference type="PANTHER" id="PTHR23324">
    <property type="entry name" value="SEC14 RELATED PROTEIN"/>
    <property type="match status" value="1"/>
</dbReference>
<dbReference type="InterPro" id="IPR001251">
    <property type="entry name" value="CRAL-TRIO_dom"/>
</dbReference>
<proteinExistence type="predicted"/>
<accession>A0A8J2J1S8</accession>
<evidence type="ECO:0000313" key="3">
    <source>
        <dbReference type="Proteomes" id="UP000708208"/>
    </source>
</evidence>
<evidence type="ECO:0000313" key="2">
    <source>
        <dbReference type="EMBL" id="CAG7659572.1"/>
    </source>
</evidence>
<keyword evidence="3" id="KW-1185">Reference proteome</keyword>
<sequence>MAAPRLYELKILPEFRRRVKDLSLNEFLNSDMELLRWIRARENNLGQAELMLRAHMKWREEVSFDQLLLLDMPKQYEAVILDIILGLDNDNCPVVLSHLDKWDMKRMLQEFGPDALLRSKWKLEKELQEAMKNKLTSEGVPVTQSSIICDLEGLSISQGTFTVLRFLSDAARIDEANFPESLKTWVVINAPWSFPIFFKCAKPFVSEKTKSKIHVYGANRKEWMKFLGSVFPHHVLPVKYGGSNSIEIP</sequence>
<dbReference type="GO" id="GO:0005737">
    <property type="term" value="C:cytoplasm"/>
    <property type="evidence" value="ECO:0007669"/>
    <property type="project" value="TreeGrafter"/>
</dbReference>
<dbReference type="Pfam" id="PF00650">
    <property type="entry name" value="CRAL_TRIO"/>
    <property type="match status" value="1"/>
</dbReference>
<dbReference type="PROSITE" id="PS50191">
    <property type="entry name" value="CRAL_TRIO"/>
    <property type="match status" value="1"/>
</dbReference>
<reference evidence="2" key="1">
    <citation type="submission" date="2021-06" db="EMBL/GenBank/DDBJ databases">
        <authorList>
            <person name="Hodson N. C."/>
            <person name="Mongue J. A."/>
            <person name="Jaron S. K."/>
        </authorList>
    </citation>
    <scope>NUCLEOTIDE SEQUENCE</scope>
</reference>
<comment type="caution">
    <text evidence="2">The sequence shown here is derived from an EMBL/GenBank/DDBJ whole genome shotgun (WGS) entry which is preliminary data.</text>
</comment>
<dbReference type="AlphaFoldDB" id="A0A8J2J1S8"/>
<feature type="domain" description="CRAL-TRIO" evidence="1">
    <location>
        <begin position="72"/>
        <end position="248"/>
    </location>
</feature>
<dbReference type="SMART" id="SM00516">
    <property type="entry name" value="SEC14"/>
    <property type="match status" value="1"/>
</dbReference>
<evidence type="ECO:0000259" key="1">
    <source>
        <dbReference type="PROSITE" id="PS50191"/>
    </source>
</evidence>
<dbReference type="Proteomes" id="UP000708208">
    <property type="component" value="Unassembled WGS sequence"/>
</dbReference>
<name>A0A8J2J1S8_9HEXA</name>
<dbReference type="InterPro" id="IPR051064">
    <property type="entry name" value="SEC14/CRAL-TRIO_domain"/>
</dbReference>
<dbReference type="OrthoDB" id="1434354at2759"/>
<organism evidence="2 3">
    <name type="scientific">Allacma fusca</name>
    <dbReference type="NCBI Taxonomy" id="39272"/>
    <lineage>
        <taxon>Eukaryota</taxon>
        <taxon>Metazoa</taxon>
        <taxon>Ecdysozoa</taxon>
        <taxon>Arthropoda</taxon>
        <taxon>Hexapoda</taxon>
        <taxon>Collembola</taxon>
        <taxon>Symphypleona</taxon>
        <taxon>Sminthuridae</taxon>
        <taxon>Allacma</taxon>
    </lineage>
</organism>
<dbReference type="PANTHER" id="PTHR23324:SF83">
    <property type="entry name" value="SEC14-LIKE PROTEIN 2"/>
    <property type="match status" value="1"/>
</dbReference>
<protein>
    <recommendedName>
        <fullName evidence="1">CRAL-TRIO domain-containing protein</fullName>
    </recommendedName>
</protein>